<dbReference type="EMBL" id="LCPW01000009">
    <property type="protein sequence ID" value="KKW05756.1"/>
    <property type="molecule type" value="Genomic_DNA"/>
</dbReference>
<protein>
    <submittedName>
        <fullName evidence="3">Uncharacterized protein</fullName>
    </submittedName>
</protein>
<sequence length="84" mass="9555">MAKKNRKLKEQIQKRREAEALKAQAKYEVSPTPNREEKSEKPLEASKNYAPQIETKYVKKDLLKSLALTLGALAIIAASYLLLR</sequence>
<feature type="transmembrane region" description="Helical" evidence="2">
    <location>
        <begin position="62"/>
        <end position="83"/>
    </location>
</feature>
<comment type="caution">
    <text evidence="3">The sequence shown here is derived from an EMBL/GenBank/DDBJ whole genome shotgun (WGS) entry which is preliminary data.</text>
</comment>
<feature type="compositionally biased region" description="Basic and acidic residues" evidence="1">
    <location>
        <begin position="34"/>
        <end position="44"/>
    </location>
</feature>
<evidence type="ECO:0000313" key="4">
    <source>
        <dbReference type="Proteomes" id="UP000034119"/>
    </source>
</evidence>
<keyword evidence="2" id="KW-1133">Transmembrane helix</keyword>
<evidence type="ECO:0000256" key="1">
    <source>
        <dbReference type="SAM" id="MobiDB-lite"/>
    </source>
</evidence>
<dbReference type="Proteomes" id="UP000034119">
    <property type="component" value="Unassembled WGS sequence"/>
</dbReference>
<keyword evidence="2" id="KW-0812">Transmembrane</keyword>
<name>A0A0G1VH60_9BACT</name>
<organism evidence="3 4">
    <name type="scientific">candidate division CPR1 bacterium GW2011_GWC1_49_13</name>
    <dbReference type="NCBI Taxonomy" id="1618342"/>
    <lineage>
        <taxon>Bacteria</taxon>
        <taxon>candidate division CPR1</taxon>
    </lineage>
</organism>
<reference evidence="3 4" key="1">
    <citation type="journal article" date="2015" name="Nature">
        <title>rRNA introns, odd ribosomes, and small enigmatic genomes across a large radiation of phyla.</title>
        <authorList>
            <person name="Brown C.T."/>
            <person name="Hug L.A."/>
            <person name="Thomas B.C."/>
            <person name="Sharon I."/>
            <person name="Castelle C.J."/>
            <person name="Singh A."/>
            <person name="Wilkins M.J."/>
            <person name="Williams K.H."/>
            <person name="Banfield J.F."/>
        </authorList>
    </citation>
    <scope>NUCLEOTIDE SEQUENCE [LARGE SCALE GENOMIC DNA]</scope>
</reference>
<accession>A0A0G1VH60</accession>
<evidence type="ECO:0000313" key="3">
    <source>
        <dbReference type="EMBL" id="KKW05756.1"/>
    </source>
</evidence>
<gene>
    <name evidence="3" type="ORF">UY40_C0009G0009</name>
</gene>
<proteinExistence type="predicted"/>
<evidence type="ECO:0000256" key="2">
    <source>
        <dbReference type="SAM" id="Phobius"/>
    </source>
</evidence>
<dbReference type="AlphaFoldDB" id="A0A0G1VH60"/>
<feature type="region of interest" description="Disordered" evidence="1">
    <location>
        <begin position="19"/>
        <end position="47"/>
    </location>
</feature>
<keyword evidence="2" id="KW-0472">Membrane</keyword>